<feature type="domain" description="Exonuclease" evidence="11">
    <location>
        <begin position="193"/>
        <end position="366"/>
    </location>
</feature>
<evidence type="ECO:0000256" key="3">
    <source>
        <dbReference type="ARBA" id="ARBA00016937"/>
    </source>
</evidence>
<evidence type="ECO:0000313" key="12">
    <source>
        <dbReference type="EMBL" id="CCO16960.1"/>
    </source>
</evidence>
<evidence type="ECO:0000256" key="6">
    <source>
        <dbReference type="ARBA" id="ARBA00022801"/>
    </source>
</evidence>
<dbReference type="Proteomes" id="UP000198341">
    <property type="component" value="Chromosome 6"/>
</dbReference>
<feature type="compositionally biased region" description="Polar residues" evidence="10">
    <location>
        <begin position="183"/>
        <end position="192"/>
    </location>
</feature>
<feature type="compositionally biased region" description="Basic and acidic residues" evidence="10">
    <location>
        <begin position="120"/>
        <end position="129"/>
    </location>
</feature>
<evidence type="ECO:0000259" key="11">
    <source>
        <dbReference type="SMART" id="SM00479"/>
    </source>
</evidence>
<gene>
    <name evidence="12" type="ORF">Bathy06g02550</name>
</gene>
<name>K8EWY0_9CHLO</name>
<evidence type="ECO:0000256" key="10">
    <source>
        <dbReference type="SAM" id="MobiDB-lite"/>
    </source>
</evidence>
<dbReference type="GO" id="GO:0003676">
    <property type="term" value="F:nucleic acid binding"/>
    <property type="evidence" value="ECO:0007669"/>
    <property type="project" value="InterPro"/>
</dbReference>
<keyword evidence="7 12" id="KW-0269">Exonuclease</keyword>
<dbReference type="eggNOG" id="KOG2249">
    <property type="taxonomic scope" value="Eukaryota"/>
</dbReference>
<dbReference type="Pfam" id="PF00929">
    <property type="entry name" value="RNase_T"/>
    <property type="match status" value="1"/>
</dbReference>
<dbReference type="Gene3D" id="3.30.420.10">
    <property type="entry name" value="Ribonuclease H-like superfamily/Ribonuclease H"/>
    <property type="match status" value="1"/>
</dbReference>
<dbReference type="KEGG" id="bpg:Bathy06g02550"/>
<evidence type="ECO:0000313" key="13">
    <source>
        <dbReference type="Proteomes" id="UP000198341"/>
    </source>
</evidence>
<dbReference type="OrthoDB" id="16516at2759"/>
<dbReference type="RefSeq" id="XP_007512360.1">
    <property type="nucleotide sequence ID" value="XM_007512298.1"/>
</dbReference>
<comment type="similarity">
    <text evidence="2">Belongs to the REXO4 family.</text>
</comment>
<dbReference type="GO" id="GO:0006364">
    <property type="term" value="P:rRNA processing"/>
    <property type="evidence" value="ECO:0007669"/>
    <property type="project" value="UniProtKB-KW"/>
</dbReference>
<dbReference type="GO" id="GO:0008408">
    <property type="term" value="F:3'-5' exonuclease activity"/>
    <property type="evidence" value="ECO:0007669"/>
    <property type="project" value="InterPro"/>
</dbReference>
<comment type="function">
    <text evidence="9">Exoribonuclease involved in ribosome biosynthesis. Involved in the processing of ITS1, the internal transcribed spacer localized between the 18S and 5.8S rRNAs.</text>
</comment>
<sequence length="376" mass="43138">MPWYLNDGNVNDGKRRQKEKSKKSGTLMRISSRSDDKIDEKREEKKLIKKEGEEEVAAGNKKKKWKNKFKRKRRRGKEDEEEKEDDDDEKEEKRKKQKSSSSLLLSKAPSVSTNWHKLVARGDIKTSEKGKRRKRDFDAPLPPRSASASARENYYDNDGNDAENECGRRGNDEDADDELRRPTPTSRDASVTETLAIDCEMVGVGEDGTRSVLARVTVVNEHGNVVLDTFVETTEKVTDYRTKVSGVRPRDLKNAPKFADVQKMVSKLIEKKIVVGHGLKNDFKALLLNHPRERTRDTALYHPLTRPLRSHERCVEGAPRGRGCRSLKELTKTHLRMTIQEGEHSSAEDARAALFLYAKFKKKWEQSLLVAMRKRH</sequence>
<feature type="compositionally biased region" description="Basic and acidic residues" evidence="10">
    <location>
        <begin position="32"/>
        <end position="52"/>
    </location>
</feature>
<dbReference type="InterPro" id="IPR036397">
    <property type="entry name" value="RNaseH_sf"/>
</dbReference>
<reference evidence="12 13" key="1">
    <citation type="submission" date="2011-10" db="EMBL/GenBank/DDBJ databases">
        <authorList>
            <person name="Genoscope - CEA"/>
        </authorList>
    </citation>
    <scope>NUCLEOTIDE SEQUENCE [LARGE SCALE GENOMIC DNA]</scope>
    <source>
        <strain evidence="12 13">RCC 1105</strain>
    </source>
</reference>
<dbReference type="CDD" id="cd06144">
    <property type="entry name" value="REX4_like"/>
    <property type="match status" value="1"/>
</dbReference>
<dbReference type="InterPro" id="IPR037431">
    <property type="entry name" value="REX4_DEDDh_dom"/>
</dbReference>
<evidence type="ECO:0000256" key="2">
    <source>
        <dbReference type="ARBA" id="ARBA00010489"/>
    </source>
</evidence>
<dbReference type="InterPro" id="IPR013520">
    <property type="entry name" value="Ribonucl_H"/>
</dbReference>
<comment type="subcellular location">
    <subcellularLocation>
        <location evidence="1">Nucleus</location>
    </subcellularLocation>
</comment>
<protein>
    <recommendedName>
        <fullName evidence="3">RNA exonuclease 4</fullName>
    </recommendedName>
</protein>
<dbReference type="InterPro" id="IPR012337">
    <property type="entry name" value="RNaseH-like_sf"/>
</dbReference>
<evidence type="ECO:0000256" key="4">
    <source>
        <dbReference type="ARBA" id="ARBA00022552"/>
    </source>
</evidence>
<keyword evidence="13" id="KW-1185">Reference proteome</keyword>
<evidence type="ECO:0000256" key="1">
    <source>
        <dbReference type="ARBA" id="ARBA00004123"/>
    </source>
</evidence>
<feature type="region of interest" description="Disordered" evidence="10">
    <location>
        <begin position="1"/>
        <end position="192"/>
    </location>
</feature>
<keyword evidence="8" id="KW-0539">Nucleus</keyword>
<dbReference type="SUPFAM" id="SSF53098">
    <property type="entry name" value="Ribonuclease H-like"/>
    <property type="match status" value="1"/>
</dbReference>
<keyword evidence="6" id="KW-0378">Hydrolase</keyword>
<evidence type="ECO:0000256" key="5">
    <source>
        <dbReference type="ARBA" id="ARBA00022722"/>
    </source>
</evidence>
<dbReference type="FunFam" id="3.30.420.10:FF:000007">
    <property type="entry name" value="Interferon-stimulated exonuclease gene 20"/>
    <property type="match status" value="1"/>
</dbReference>
<dbReference type="AlphaFoldDB" id="K8EWY0"/>
<dbReference type="PANTHER" id="PTHR12801">
    <property type="entry name" value="RNA EXONUCLEASE REXO1 / RECO3 FAMILY MEMBER-RELATED"/>
    <property type="match status" value="1"/>
</dbReference>
<evidence type="ECO:0000256" key="7">
    <source>
        <dbReference type="ARBA" id="ARBA00022839"/>
    </source>
</evidence>
<dbReference type="GO" id="GO:0005634">
    <property type="term" value="C:nucleus"/>
    <property type="evidence" value="ECO:0007669"/>
    <property type="project" value="UniProtKB-SubCell"/>
</dbReference>
<dbReference type="SMART" id="SM00479">
    <property type="entry name" value="EXOIII"/>
    <property type="match status" value="1"/>
</dbReference>
<proteinExistence type="inferred from homology"/>
<feature type="compositionally biased region" description="Basic residues" evidence="10">
    <location>
        <begin position="60"/>
        <end position="75"/>
    </location>
</feature>
<keyword evidence="4" id="KW-0698">rRNA processing</keyword>
<evidence type="ECO:0000256" key="9">
    <source>
        <dbReference type="ARBA" id="ARBA00025599"/>
    </source>
</evidence>
<feature type="compositionally biased region" description="Acidic residues" evidence="10">
    <location>
        <begin position="79"/>
        <end position="90"/>
    </location>
</feature>
<keyword evidence="5" id="KW-0540">Nuclease</keyword>
<evidence type="ECO:0000256" key="8">
    <source>
        <dbReference type="ARBA" id="ARBA00023242"/>
    </source>
</evidence>
<dbReference type="PANTHER" id="PTHR12801:SF45">
    <property type="entry name" value="RNA EXONUCLEASE 4"/>
    <property type="match status" value="1"/>
</dbReference>
<accession>K8EWY0</accession>
<dbReference type="STRING" id="41875.K8EWY0"/>
<dbReference type="InterPro" id="IPR047021">
    <property type="entry name" value="REXO1/3/4-like"/>
</dbReference>
<dbReference type="EMBL" id="FO082273">
    <property type="protein sequence ID" value="CCO16960.1"/>
    <property type="molecule type" value="Genomic_DNA"/>
</dbReference>
<dbReference type="GeneID" id="19015235"/>
<organism evidence="12 13">
    <name type="scientific">Bathycoccus prasinos</name>
    <dbReference type="NCBI Taxonomy" id="41875"/>
    <lineage>
        <taxon>Eukaryota</taxon>
        <taxon>Viridiplantae</taxon>
        <taxon>Chlorophyta</taxon>
        <taxon>Mamiellophyceae</taxon>
        <taxon>Mamiellales</taxon>
        <taxon>Bathycoccaceae</taxon>
        <taxon>Bathycoccus</taxon>
    </lineage>
</organism>